<protein>
    <submittedName>
        <fullName evidence="1">Uncharacterized protein</fullName>
    </submittedName>
</protein>
<evidence type="ECO:0000313" key="2">
    <source>
        <dbReference type="Proteomes" id="UP000823775"/>
    </source>
</evidence>
<dbReference type="EMBL" id="JACEIK010000669">
    <property type="protein sequence ID" value="MCD7460671.1"/>
    <property type="molecule type" value="Genomic_DNA"/>
</dbReference>
<comment type="caution">
    <text evidence="1">The sequence shown here is derived from an EMBL/GenBank/DDBJ whole genome shotgun (WGS) entry which is preliminary data.</text>
</comment>
<accession>A0ABS8SP74</accession>
<gene>
    <name evidence="1" type="ORF">HAX54_044112</name>
</gene>
<dbReference type="Proteomes" id="UP000823775">
    <property type="component" value="Unassembled WGS sequence"/>
</dbReference>
<sequence>MGSALKIVKHEFIQPDALTKGRGQSLRVMSSLRVNAKQRTLIARSNSYNIETSKLNKLTEKNILVHPRFDAMEDNGPLYKEAEVMQDAQRSDARGRGKILGVIGSLKVNAEKSTSK</sequence>
<evidence type="ECO:0000313" key="1">
    <source>
        <dbReference type="EMBL" id="MCD7460671.1"/>
    </source>
</evidence>
<keyword evidence="2" id="KW-1185">Reference proteome</keyword>
<name>A0ABS8SP74_DATST</name>
<proteinExistence type="predicted"/>
<organism evidence="1 2">
    <name type="scientific">Datura stramonium</name>
    <name type="common">Jimsonweed</name>
    <name type="synonym">Common thornapple</name>
    <dbReference type="NCBI Taxonomy" id="4076"/>
    <lineage>
        <taxon>Eukaryota</taxon>
        <taxon>Viridiplantae</taxon>
        <taxon>Streptophyta</taxon>
        <taxon>Embryophyta</taxon>
        <taxon>Tracheophyta</taxon>
        <taxon>Spermatophyta</taxon>
        <taxon>Magnoliopsida</taxon>
        <taxon>eudicotyledons</taxon>
        <taxon>Gunneridae</taxon>
        <taxon>Pentapetalae</taxon>
        <taxon>asterids</taxon>
        <taxon>lamiids</taxon>
        <taxon>Solanales</taxon>
        <taxon>Solanaceae</taxon>
        <taxon>Solanoideae</taxon>
        <taxon>Datureae</taxon>
        <taxon>Datura</taxon>
    </lineage>
</organism>
<reference evidence="1 2" key="1">
    <citation type="journal article" date="2021" name="BMC Genomics">
        <title>Datura genome reveals duplications of psychoactive alkaloid biosynthetic genes and high mutation rate following tissue culture.</title>
        <authorList>
            <person name="Rajewski A."/>
            <person name="Carter-House D."/>
            <person name="Stajich J."/>
            <person name="Litt A."/>
        </authorList>
    </citation>
    <scope>NUCLEOTIDE SEQUENCE [LARGE SCALE GENOMIC DNA]</scope>
    <source>
        <strain evidence="1">AR-01</strain>
    </source>
</reference>